<evidence type="ECO:0000313" key="6">
    <source>
        <dbReference type="Proteomes" id="UP000002508"/>
    </source>
</evidence>
<reference evidence="5" key="1">
    <citation type="submission" date="2008-12" db="EMBL/GenBank/DDBJ databases">
        <title>Complete sequence of Chloroflexus aggregans DSM 9485.</title>
        <authorList>
            <consortium name="US DOE Joint Genome Institute"/>
            <person name="Lucas S."/>
            <person name="Copeland A."/>
            <person name="Lapidus A."/>
            <person name="Glavina del Rio T."/>
            <person name="Dalin E."/>
            <person name="Tice H."/>
            <person name="Pitluck S."/>
            <person name="Foster B."/>
            <person name="Larimer F."/>
            <person name="Land M."/>
            <person name="Hauser L."/>
            <person name="Kyrpides N."/>
            <person name="Mikhailova N."/>
            <person name="Bryant D."/>
            <person name="Richardson P."/>
        </authorList>
    </citation>
    <scope>NUCLEOTIDE SEQUENCE</scope>
    <source>
        <strain evidence="5">DSM 9485</strain>
    </source>
</reference>
<dbReference type="EMBL" id="CP001337">
    <property type="protein sequence ID" value="ACL23164.1"/>
    <property type="molecule type" value="Genomic_DNA"/>
</dbReference>
<dbReference type="HAMAP" id="MF_00688">
    <property type="entry name" value="Leu_Phe_trans"/>
    <property type="match status" value="1"/>
</dbReference>
<dbReference type="eggNOG" id="COG2360">
    <property type="taxonomic scope" value="Bacteria"/>
</dbReference>
<dbReference type="Gene3D" id="3.30.70.3550">
    <property type="entry name" value="Leucyl/phenylalanyl-tRNA-protein transferase, N-terminal domain"/>
    <property type="match status" value="1"/>
</dbReference>
<dbReference type="AlphaFoldDB" id="B8GCW4"/>
<dbReference type="STRING" id="326427.Cagg_0216"/>
<proteinExistence type="inferred from homology"/>
<dbReference type="Pfam" id="PF03588">
    <property type="entry name" value="Leu_Phe_trans"/>
    <property type="match status" value="1"/>
</dbReference>
<dbReference type="Gene3D" id="3.40.630.70">
    <property type="entry name" value="Leucyl/phenylalanyl-tRNA-protein transferase, C-terminal domain"/>
    <property type="match status" value="1"/>
</dbReference>
<keyword evidence="3 4" id="KW-0012">Acyltransferase</keyword>
<dbReference type="GO" id="GO:0008914">
    <property type="term" value="F:leucyl-tRNA--protein transferase activity"/>
    <property type="evidence" value="ECO:0007669"/>
    <property type="project" value="UniProtKB-UniRule"/>
</dbReference>
<comment type="catalytic activity">
    <reaction evidence="4">
        <text>L-phenylalanyl-tRNA(Phe) + an N-terminal L-alpha-aminoacyl-[protein] = an N-terminal L-phenylalanyl-L-alpha-aminoacyl-[protein] + tRNA(Phe)</text>
        <dbReference type="Rhea" id="RHEA:43632"/>
        <dbReference type="Rhea" id="RHEA-COMP:9668"/>
        <dbReference type="Rhea" id="RHEA-COMP:9699"/>
        <dbReference type="Rhea" id="RHEA-COMP:10636"/>
        <dbReference type="Rhea" id="RHEA-COMP:10637"/>
        <dbReference type="ChEBI" id="CHEBI:78442"/>
        <dbReference type="ChEBI" id="CHEBI:78531"/>
        <dbReference type="ChEBI" id="CHEBI:78597"/>
        <dbReference type="ChEBI" id="CHEBI:83561"/>
        <dbReference type="EC" id="2.3.2.6"/>
    </reaction>
</comment>
<evidence type="ECO:0000256" key="1">
    <source>
        <dbReference type="ARBA" id="ARBA00022490"/>
    </source>
</evidence>
<dbReference type="NCBIfam" id="TIGR00667">
    <property type="entry name" value="aat"/>
    <property type="match status" value="1"/>
</dbReference>
<dbReference type="OrthoDB" id="9790282at2"/>
<gene>
    <name evidence="4" type="primary">aat</name>
    <name evidence="5" type="ordered locus">Cagg_0216</name>
</gene>
<dbReference type="FunFam" id="3.40.630.70:FF:000001">
    <property type="entry name" value="Leucyl/phenylalanyl-tRNA--protein transferase"/>
    <property type="match status" value="1"/>
</dbReference>
<dbReference type="EC" id="2.3.2.6" evidence="4"/>
<dbReference type="KEGG" id="cag:Cagg_0216"/>
<dbReference type="PANTHER" id="PTHR30098:SF2">
    <property type="entry name" value="LEUCYL_PHENYLALANYL-TRNA--PROTEIN TRANSFERASE"/>
    <property type="match status" value="1"/>
</dbReference>
<comment type="similarity">
    <text evidence="4">Belongs to the L/F-transferase family.</text>
</comment>
<dbReference type="InterPro" id="IPR042203">
    <property type="entry name" value="Leu/Phe-tRNA_Trfase_C"/>
</dbReference>
<comment type="function">
    <text evidence="4">Functions in the N-end rule pathway of protein degradation where it conjugates Leu, Phe and, less efficiently, Met from aminoacyl-tRNAs to the N-termini of proteins containing an N-terminal arginine or lysine.</text>
</comment>
<keyword evidence="2 4" id="KW-0808">Transferase</keyword>
<keyword evidence="1 4" id="KW-0963">Cytoplasm</keyword>
<organism evidence="5 6">
    <name type="scientific">Chloroflexus aggregans (strain MD-66 / DSM 9485)</name>
    <dbReference type="NCBI Taxonomy" id="326427"/>
    <lineage>
        <taxon>Bacteria</taxon>
        <taxon>Bacillati</taxon>
        <taxon>Chloroflexota</taxon>
        <taxon>Chloroflexia</taxon>
        <taxon>Chloroflexales</taxon>
        <taxon>Chloroflexineae</taxon>
        <taxon>Chloroflexaceae</taxon>
        <taxon>Chloroflexus</taxon>
    </lineage>
</organism>
<dbReference type="SUPFAM" id="SSF55729">
    <property type="entry name" value="Acyl-CoA N-acyltransferases (Nat)"/>
    <property type="match status" value="1"/>
</dbReference>
<dbReference type="PANTHER" id="PTHR30098">
    <property type="entry name" value="LEUCYL/PHENYLALANYL-TRNA--PROTEIN TRANSFERASE"/>
    <property type="match status" value="1"/>
</dbReference>
<sequence length="198" mass="22333">MSTVRLTSELLLAAYRQGIFPMADEHGEIGWYEPIRRAIIPLDERFHVPRRLARTVRSGFFTVTYDTAFEQVITACAAPAPGRESTWISPEIIRAYSELHRLGYAHSVECWRDGQLAGGLYGVAVGGLFAGESMFHRVRDASKVALVHLVERLRRGGFVLLDSQFIVGPHLLQFGTIEISRAEYHRLLRAALQVRAVW</sequence>
<accession>B8GCW4</accession>
<dbReference type="GO" id="GO:0005737">
    <property type="term" value="C:cytoplasm"/>
    <property type="evidence" value="ECO:0007669"/>
    <property type="project" value="UniProtKB-SubCell"/>
</dbReference>
<keyword evidence="6" id="KW-1185">Reference proteome</keyword>
<evidence type="ECO:0000256" key="3">
    <source>
        <dbReference type="ARBA" id="ARBA00023315"/>
    </source>
</evidence>
<name>B8GCW4_CHLAD</name>
<dbReference type="HOGENOM" id="CLU_075045_1_1_0"/>
<comment type="subcellular location">
    <subcellularLocation>
        <location evidence="4">Cytoplasm</location>
    </subcellularLocation>
</comment>
<dbReference type="RefSeq" id="WP_012615530.1">
    <property type="nucleotide sequence ID" value="NC_011831.1"/>
</dbReference>
<dbReference type="Proteomes" id="UP000002508">
    <property type="component" value="Chromosome"/>
</dbReference>
<protein>
    <recommendedName>
        <fullName evidence="4">Leucyl/phenylalanyl-tRNA--protein transferase</fullName>
        <ecNumber evidence="4">2.3.2.6</ecNumber>
    </recommendedName>
    <alternativeName>
        <fullName evidence="4">L/F-transferase</fullName>
    </alternativeName>
    <alternativeName>
        <fullName evidence="4">Leucyltransferase</fullName>
    </alternativeName>
    <alternativeName>
        <fullName evidence="4">Phenyalanyltransferase</fullName>
    </alternativeName>
</protein>
<comment type="catalytic activity">
    <reaction evidence="4">
        <text>N-terminal L-lysyl-[protein] + L-leucyl-tRNA(Leu) = N-terminal L-leucyl-L-lysyl-[protein] + tRNA(Leu) + H(+)</text>
        <dbReference type="Rhea" id="RHEA:12340"/>
        <dbReference type="Rhea" id="RHEA-COMP:9613"/>
        <dbReference type="Rhea" id="RHEA-COMP:9622"/>
        <dbReference type="Rhea" id="RHEA-COMP:12670"/>
        <dbReference type="Rhea" id="RHEA-COMP:12671"/>
        <dbReference type="ChEBI" id="CHEBI:15378"/>
        <dbReference type="ChEBI" id="CHEBI:65249"/>
        <dbReference type="ChEBI" id="CHEBI:78442"/>
        <dbReference type="ChEBI" id="CHEBI:78494"/>
        <dbReference type="ChEBI" id="CHEBI:133043"/>
        <dbReference type="EC" id="2.3.2.6"/>
    </reaction>
</comment>
<dbReference type="GO" id="GO:0030163">
    <property type="term" value="P:protein catabolic process"/>
    <property type="evidence" value="ECO:0007669"/>
    <property type="project" value="UniProtKB-UniRule"/>
</dbReference>
<evidence type="ECO:0000256" key="2">
    <source>
        <dbReference type="ARBA" id="ARBA00022679"/>
    </source>
</evidence>
<dbReference type="InterPro" id="IPR042221">
    <property type="entry name" value="Leu/Phe-tRNA_Trfase_N"/>
</dbReference>
<comment type="catalytic activity">
    <reaction evidence="4">
        <text>N-terminal L-arginyl-[protein] + L-leucyl-tRNA(Leu) = N-terminal L-leucyl-L-arginyl-[protein] + tRNA(Leu) + H(+)</text>
        <dbReference type="Rhea" id="RHEA:50416"/>
        <dbReference type="Rhea" id="RHEA-COMP:9613"/>
        <dbReference type="Rhea" id="RHEA-COMP:9622"/>
        <dbReference type="Rhea" id="RHEA-COMP:12672"/>
        <dbReference type="Rhea" id="RHEA-COMP:12673"/>
        <dbReference type="ChEBI" id="CHEBI:15378"/>
        <dbReference type="ChEBI" id="CHEBI:64719"/>
        <dbReference type="ChEBI" id="CHEBI:78442"/>
        <dbReference type="ChEBI" id="CHEBI:78494"/>
        <dbReference type="ChEBI" id="CHEBI:133044"/>
        <dbReference type="EC" id="2.3.2.6"/>
    </reaction>
</comment>
<evidence type="ECO:0000256" key="4">
    <source>
        <dbReference type="HAMAP-Rule" id="MF_00688"/>
    </source>
</evidence>
<dbReference type="InterPro" id="IPR004616">
    <property type="entry name" value="Leu/Phe-tRNA_Trfase"/>
</dbReference>
<evidence type="ECO:0000313" key="5">
    <source>
        <dbReference type="EMBL" id="ACL23164.1"/>
    </source>
</evidence>
<dbReference type="InterPro" id="IPR016181">
    <property type="entry name" value="Acyl_CoA_acyltransferase"/>
</dbReference>